<dbReference type="Pfam" id="PF04982">
    <property type="entry name" value="TM_HPP"/>
    <property type="match status" value="1"/>
</dbReference>
<keyword evidence="4" id="KW-1185">Reference proteome</keyword>
<dbReference type="RefSeq" id="WP_138623555.1">
    <property type="nucleotide sequence ID" value="NZ_SZVP01000011.1"/>
</dbReference>
<evidence type="ECO:0000313" key="4">
    <source>
        <dbReference type="Proteomes" id="UP000307702"/>
    </source>
</evidence>
<dbReference type="EMBL" id="SZVP01000011">
    <property type="protein sequence ID" value="TMM44043.1"/>
    <property type="molecule type" value="Genomic_DNA"/>
</dbReference>
<feature type="transmembrane region" description="Helical" evidence="1">
    <location>
        <begin position="84"/>
        <end position="103"/>
    </location>
</feature>
<dbReference type="Proteomes" id="UP000307702">
    <property type="component" value="Unassembled WGS sequence"/>
</dbReference>
<dbReference type="AlphaFoldDB" id="A0A8H2PJQ0"/>
<dbReference type="PANTHER" id="PTHR33741:SF5">
    <property type="entry name" value="TRANSMEMBRANE PROTEIN DDB_G0269096-RELATED"/>
    <property type="match status" value="1"/>
</dbReference>
<gene>
    <name evidence="3" type="ORF">FCS21_11620</name>
</gene>
<evidence type="ECO:0000313" key="3">
    <source>
        <dbReference type="EMBL" id="TMM44043.1"/>
    </source>
</evidence>
<organism evidence="3 4">
    <name type="scientific">Colwellia ponticola</name>
    <dbReference type="NCBI Taxonomy" id="2304625"/>
    <lineage>
        <taxon>Bacteria</taxon>
        <taxon>Pseudomonadati</taxon>
        <taxon>Pseudomonadota</taxon>
        <taxon>Gammaproteobacteria</taxon>
        <taxon>Alteromonadales</taxon>
        <taxon>Colwelliaceae</taxon>
        <taxon>Colwellia</taxon>
    </lineage>
</organism>
<dbReference type="InterPro" id="IPR007065">
    <property type="entry name" value="HPP"/>
</dbReference>
<name>A0A8H2PJQ0_9GAMM</name>
<evidence type="ECO:0000259" key="2">
    <source>
        <dbReference type="Pfam" id="PF04982"/>
    </source>
</evidence>
<keyword evidence="1" id="KW-0472">Membrane</keyword>
<proteinExistence type="predicted"/>
<sequence>MINKDFIKECRLYIGLPTTALPFKDMFLGSLAALIATLGVIYFSQLLLEYINVANHVPYNIFVLTSIAATSVLVFAVPHGALSQPWQVIGGHLVSAFVGVLCWKYFGDNLMVAAAMSVSLAILLMSYFRCIHPPGGATALGAVLGGEAIHHLGFTYILFPTLFNCIIVVLAAVILNYPFIWRRYPSHVYFKNSQVAQISPGDRENEVTIEDFMKSISEHGSYIDITDEGWVEIFENAKRHAELDHEHPTQVQLGLAYSNGKIGKKWQIREVLSIEDKNIVKFEIVAGNNASLFGQCTVKEFLQWAKFSVDKNTFGVWTRKPMDA</sequence>
<feature type="domain" description="HPP transmembrane region" evidence="2">
    <location>
        <begin position="22"/>
        <end position="185"/>
    </location>
</feature>
<feature type="transmembrane region" description="Helical" evidence="1">
    <location>
        <begin position="110"/>
        <end position="128"/>
    </location>
</feature>
<evidence type="ECO:0000256" key="1">
    <source>
        <dbReference type="SAM" id="Phobius"/>
    </source>
</evidence>
<keyword evidence="1" id="KW-1133">Transmembrane helix</keyword>
<protein>
    <submittedName>
        <fullName evidence="3">HPP family protein</fullName>
    </submittedName>
</protein>
<dbReference type="PANTHER" id="PTHR33741">
    <property type="entry name" value="TRANSMEMBRANE PROTEIN DDB_G0269096-RELATED"/>
    <property type="match status" value="1"/>
</dbReference>
<feature type="transmembrane region" description="Helical" evidence="1">
    <location>
        <begin position="59"/>
        <end position="78"/>
    </location>
</feature>
<reference evidence="3 4" key="1">
    <citation type="submission" date="2019-05" db="EMBL/GenBank/DDBJ databases">
        <title>Colwellia ponticola sp. nov., isolated from seawater.</title>
        <authorList>
            <person name="Yoon J.-H."/>
        </authorList>
    </citation>
    <scope>NUCLEOTIDE SEQUENCE [LARGE SCALE GENOMIC DNA]</scope>
    <source>
        <strain evidence="3 4">OISW-25</strain>
    </source>
</reference>
<dbReference type="OrthoDB" id="9811720at2"/>
<keyword evidence="1" id="KW-0812">Transmembrane</keyword>
<comment type="caution">
    <text evidence="3">The sequence shown here is derived from an EMBL/GenBank/DDBJ whole genome shotgun (WGS) entry which is preliminary data.</text>
</comment>
<feature type="transmembrane region" description="Helical" evidence="1">
    <location>
        <begin position="148"/>
        <end position="175"/>
    </location>
</feature>
<feature type="transmembrane region" description="Helical" evidence="1">
    <location>
        <begin position="26"/>
        <end position="47"/>
    </location>
</feature>
<accession>A0A8H2PJQ0</accession>
<dbReference type="InterPro" id="IPR058581">
    <property type="entry name" value="TM_HPP"/>
</dbReference>